<gene>
    <name evidence="7" type="ORF">Cgig2_022081</name>
</gene>
<dbReference type="PANTHER" id="PTHR30249">
    <property type="entry name" value="PUTATIVE SEROTONIN TRANSPORTER"/>
    <property type="match status" value="1"/>
</dbReference>
<comment type="caution">
    <text evidence="7">The sequence shown here is derived from an EMBL/GenBank/DDBJ whole genome shotgun (WGS) entry which is preliminary data.</text>
</comment>
<dbReference type="AlphaFoldDB" id="A0A9Q1QMR9"/>
<feature type="transmembrane region" description="Helical" evidence="6">
    <location>
        <begin position="426"/>
        <end position="449"/>
    </location>
</feature>
<feature type="transmembrane region" description="Helical" evidence="6">
    <location>
        <begin position="224"/>
        <end position="240"/>
    </location>
</feature>
<comment type="subcellular location">
    <subcellularLocation>
        <location evidence="1">Membrane</location>
        <topology evidence="1">Multi-pass membrane protein</topology>
    </subcellularLocation>
</comment>
<feature type="transmembrane region" description="Helical" evidence="6">
    <location>
        <begin position="483"/>
        <end position="503"/>
    </location>
</feature>
<evidence type="ECO:0000256" key="4">
    <source>
        <dbReference type="ARBA" id="ARBA00023136"/>
    </source>
</evidence>
<feature type="compositionally biased region" description="Polar residues" evidence="5">
    <location>
        <begin position="14"/>
        <end position="26"/>
    </location>
</feature>
<evidence type="ECO:0000256" key="6">
    <source>
        <dbReference type="SAM" id="Phobius"/>
    </source>
</evidence>
<evidence type="ECO:0000256" key="1">
    <source>
        <dbReference type="ARBA" id="ARBA00004141"/>
    </source>
</evidence>
<feature type="transmembrane region" description="Helical" evidence="6">
    <location>
        <begin position="327"/>
        <end position="344"/>
    </location>
</feature>
<feature type="transmembrane region" description="Helical" evidence="6">
    <location>
        <begin position="252"/>
        <end position="273"/>
    </location>
</feature>
<reference evidence="7" key="1">
    <citation type="submission" date="2022-04" db="EMBL/GenBank/DDBJ databases">
        <title>Carnegiea gigantea Genome sequencing and assembly v2.</title>
        <authorList>
            <person name="Copetti D."/>
            <person name="Sanderson M.J."/>
            <person name="Burquez A."/>
            <person name="Wojciechowski M.F."/>
        </authorList>
    </citation>
    <scope>NUCLEOTIDE SEQUENCE</scope>
    <source>
        <strain evidence="7">SGP5-SGP5p</strain>
        <tissue evidence="7">Aerial part</tissue>
    </source>
</reference>
<feature type="region of interest" description="Disordered" evidence="5">
    <location>
        <begin position="1"/>
        <end position="27"/>
    </location>
</feature>
<accession>A0A9Q1QMR9</accession>
<feature type="transmembrane region" description="Helical" evidence="6">
    <location>
        <begin position="183"/>
        <end position="203"/>
    </location>
</feature>
<name>A0A9Q1QMR9_9CARY</name>
<feature type="transmembrane region" description="Helical" evidence="6">
    <location>
        <begin position="537"/>
        <end position="561"/>
    </location>
</feature>
<evidence type="ECO:0000313" key="8">
    <source>
        <dbReference type="Proteomes" id="UP001153076"/>
    </source>
</evidence>
<dbReference type="OrthoDB" id="2502820at2759"/>
<evidence type="ECO:0008006" key="9">
    <source>
        <dbReference type="Google" id="ProtNLM"/>
    </source>
</evidence>
<keyword evidence="8" id="KW-1185">Reference proteome</keyword>
<evidence type="ECO:0000313" key="7">
    <source>
        <dbReference type="EMBL" id="KAJ8448453.1"/>
    </source>
</evidence>
<keyword evidence="3 6" id="KW-1133">Transmembrane helix</keyword>
<dbReference type="PANTHER" id="PTHR30249:SF0">
    <property type="entry name" value="PLASTIDAL GLYCOLATE_GLYCERATE TRANSLOCATOR 1, CHLOROPLASTIC"/>
    <property type="match status" value="1"/>
</dbReference>
<feature type="transmembrane region" description="Helical" evidence="6">
    <location>
        <begin position="294"/>
        <end position="315"/>
    </location>
</feature>
<evidence type="ECO:0000256" key="2">
    <source>
        <dbReference type="ARBA" id="ARBA00022692"/>
    </source>
</evidence>
<dbReference type="InterPro" id="IPR007300">
    <property type="entry name" value="CidB/LrgB"/>
</dbReference>
<organism evidence="7 8">
    <name type="scientific">Carnegiea gigantea</name>
    <dbReference type="NCBI Taxonomy" id="171969"/>
    <lineage>
        <taxon>Eukaryota</taxon>
        <taxon>Viridiplantae</taxon>
        <taxon>Streptophyta</taxon>
        <taxon>Embryophyta</taxon>
        <taxon>Tracheophyta</taxon>
        <taxon>Spermatophyta</taxon>
        <taxon>Magnoliopsida</taxon>
        <taxon>eudicotyledons</taxon>
        <taxon>Gunneridae</taxon>
        <taxon>Pentapetalae</taxon>
        <taxon>Caryophyllales</taxon>
        <taxon>Cactineae</taxon>
        <taxon>Cactaceae</taxon>
        <taxon>Cactoideae</taxon>
        <taxon>Echinocereeae</taxon>
        <taxon>Carnegiea</taxon>
    </lineage>
</organism>
<feature type="transmembrane region" description="Helical" evidence="6">
    <location>
        <begin position="393"/>
        <end position="414"/>
    </location>
</feature>
<proteinExistence type="predicted"/>
<protein>
    <recommendedName>
        <fullName evidence="9">Plastidal glycolate/glycerate translocator 1, chloroplastic</fullName>
    </recommendedName>
</protein>
<dbReference type="Proteomes" id="UP001153076">
    <property type="component" value="Unassembled WGS sequence"/>
</dbReference>
<keyword evidence="4 6" id="KW-0472">Membrane</keyword>
<evidence type="ECO:0000256" key="3">
    <source>
        <dbReference type="ARBA" id="ARBA00022989"/>
    </source>
</evidence>
<evidence type="ECO:0000256" key="5">
    <source>
        <dbReference type="SAM" id="MobiDB-lite"/>
    </source>
</evidence>
<dbReference type="GO" id="GO:0016020">
    <property type="term" value="C:membrane"/>
    <property type="evidence" value="ECO:0007669"/>
    <property type="project" value="UniProtKB-SubCell"/>
</dbReference>
<dbReference type="Pfam" id="PF04172">
    <property type="entry name" value="LrgB"/>
    <property type="match status" value="1"/>
</dbReference>
<dbReference type="EMBL" id="JAKOGI010000030">
    <property type="protein sequence ID" value="KAJ8448453.1"/>
    <property type="molecule type" value="Genomic_DNA"/>
</dbReference>
<sequence>MQLKTRGPTAKCPQLQSAENSVTPPTETALPHSILQATAIATAMAVAANLLSCPSLARRHFHTKITWASSSNPSEERANQSPMMSPRIPLNLGVKALKRSSNSGNAHHCLQLGLHQPRSSRTLLAKSAGSSSNGRVPDDGVAAVPSPAQNVRGVAHLIVSLGIILAMDKFLKQAFVAAAIKFPSALFGMFCTFSVLIILDAVIPSAAECLMRFFEPAVLFIQRWLPLFYVPSLVVLPIAIKDIPAASGVKILGIIGGGWLASLCVAGFTAIAIRKMVNTEMIPAEPMAKPPPFSTAEIWSWSAIFIASFVGALLYPTILGTHARTCLPFLLSATVLGYMIGSGLPSGLKKLLHPIICCFLCADLAAFAFGYLSKTGIEPILGYYLTKAPTNPGAGDILMGFLGSVIISFAFSMFKQRKLMKRHAAEIFVSIIISTIFSLYSTAFIGHLVGLDQSLTVSILPRCITVALALSIVSFFEGANTSLTAATVVLTGLVGANFVQFVLDKLQLRDPIARGIATASSAHGLGTAALSAKEPEALPFCAIAYALTGIFGSLLCSVPAVRQSLLAVIG</sequence>
<feature type="transmembrane region" description="Helical" evidence="6">
    <location>
        <begin position="455"/>
        <end position="476"/>
    </location>
</feature>
<keyword evidence="2 6" id="KW-0812">Transmembrane</keyword>